<dbReference type="PROSITE" id="PS51387">
    <property type="entry name" value="FAD_PCMH"/>
    <property type="match status" value="1"/>
</dbReference>
<sequence>MAFDSIEEIPSYDLLEDADALDWLWLHSKPWKIFSFSPVQAERRHSFSVFENLAAKRECHEALFGQGRLLLLDGKSEEALALLEEANKSSCDAGYLSWFAWALLLVSKDQSFYRRFSTQQRSNSCCKDALVLHPGFSLALRCLAHLEPESIPNSVGLDPVAHLVACGRQALDASTAQQRRQGASALRSFLAEVQSPEDLPNVCLLLGTLGATASSSGCPAATSSGWVSAKLMALDSLWRYWTKSKRPNRAAEAALVAVGALRSERQAWQRAVVLALKALALDGQWDECWRLASAELSFHTSREILYQCGRLAHYDGRQEARQAYLPHLRGMWPLVPHQVQPYVGFWLALLEFKEGIPLVAARKLQDLWPRLQEGSFQSLQKQRLAKESLDLAEQLKADVERIYELSNALWLSASGKDDPATVANVGAQAGNGYSPASTGGQNDSTARRSENGHVHRRPPGWEERSRRSHGSTPEEAALPHLSPTISPWRRLPDGPKKPKRELRWLASGLGSAWKVFEAWRAQQALKSVEANDAFLGSLCKGRLHFMLGELDEAQRIWSDMCSEEPGRVEGLLELWRLHDAQEAHKKAVLCARKALELTTSELQVSVEAEMIFHHKAWGGAAGEALTPRHWVQLLLAKSLRRCSLWEDAWQVLLAASREAVAERPEEARFQGAYGACLYQVLKLCVLAAEDATRRNEVDGKLWRERGSTALGGLESRAMHLQGASSSGSGGVVSRAVAKDWQRQARWFHRLKHLEAVESEKKMDPLQFFLNGELVKVHEPDPRQMLIEFLRDSKAENSAVGSGGGLDWNQEEGDALGDSLAMKLEASAENLVAIQEYDLANKRWVYRSVNSLKPLVACHGLSVTTVEGVGSERRCLHQVQKRIAENHGMQCGFCTPGMVMNTYALLKSGGKPTAEESMKNYDGNICRCTGYRNLVQASESFCSDASPEAQQLAEKCGAHDADLCDKLSGPEHAKMDVPRQSDAWLMAIQDVSFFKEGFAWYAPMSLEDRRSTLINRWEEALEIKKSKPRAMYILGDTAKGIRQAAYEVANGRANDVISLRNVTELNVLEKTGTGLTFGGALTIQHLVEALEQYQEVHTQLQWPKALADGLKNVAQHHIRSEAGWAGNLLITIQRGFPSDLFPCLLAADAEISFVTSNARDEKRLALMDLKPGAVPFNALLTKLHIPNVEGAFFKYYRVGQRKWLSHCFAGAGFRLQMDGAKVKDARVALGYWAATPSRSSKAEGVLVGSQLDTATLQSAIRALHEDLEFAEERQFQTVDNPEGKDSYRRNLPDGYLFKFFQEAQNHFKIKSWPPEELGTLPVKRALWLAWRADGHSTIPSDKVWLFYRLALAAKAGTGVLGEFLCNSLPVQPPVRTRQRDVFPLAPLGGSMLKPVDMTSGRWSVLLQFINVVIGILIWLHGIKQTVPTGKHTFAQQAVLKNIVDRTVWTLTRLRHAQDGWERFVPDFVPGFTAGTTSFQDLVADRVDNLQAAGLCDPLPHLPAHVRASLATPEGILDNSDDSLRVFEPFSLRVWHGRRVSESASAPPKPRHLASPTALTFLECSDGRPLRLSKRDATCWFDQLKLPSSLRRYMAKPPISTVELVNAGMSVADQRQHMEDGHAWREGLLYPLHCVWPMGFSWSSYIAQEEMLSVCQDAGVPTSSLLACDCVTPTSFELVAAVATDDVMIFSDAGPGATCEAARAFDAAMDARCAVRNLKKDVDDALCGTCVGVDLVDGYFLDVPGGRYLAMILTN</sequence>
<name>A0ABP0I0P1_9DINO</name>
<gene>
    <name evidence="5" type="ORF">CCMP2556_LOCUS4344</name>
</gene>
<dbReference type="InterPro" id="IPR016166">
    <property type="entry name" value="FAD-bd_PCMH"/>
</dbReference>
<feature type="compositionally biased region" description="Polar residues" evidence="3">
    <location>
        <begin position="434"/>
        <end position="444"/>
    </location>
</feature>
<dbReference type="InterPro" id="IPR036683">
    <property type="entry name" value="CO_DH_flav_C_dom_sf"/>
</dbReference>
<dbReference type="Gene3D" id="3.30.465.10">
    <property type="match status" value="1"/>
</dbReference>
<dbReference type="InterPro" id="IPR016208">
    <property type="entry name" value="Ald_Oxase/xanthine_DH-like"/>
</dbReference>
<feature type="domain" description="FAD-binding PCMH-type" evidence="4">
    <location>
        <begin position="992"/>
        <end position="1189"/>
    </location>
</feature>
<dbReference type="InterPro" id="IPR002888">
    <property type="entry name" value="2Fe-2S-bd"/>
</dbReference>
<feature type="compositionally biased region" description="Basic and acidic residues" evidence="3">
    <location>
        <begin position="445"/>
        <end position="465"/>
    </location>
</feature>
<dbReference type="SUPFAM" id="SSF55447">
    <property type="entry name" value="CO dehydrogenase flavoprotein C-terminal domain-like"/>
    <property type="match status" value="1"/>
</dbReference>
<evidence type="ECO:0000256" key="1">
    <source>
        <dbReference type="ARBA" id="ARBA00022630"/>
    </source>
</evidence>
<dbReference type="InterPro" id="IPR036318">
    <property type="entry name" value="FAD-bd_PCMH-like_sf"/>
</dbReference>
<accession>A0ABP0I0P1</accession>
<dbReference type="InterPro" id="IPR036884">
    <property type="entry name" value="2Fe-2S-bd_dom_sf"/>
</dbReference>
<comment type="caution">
    <text evidence="5">The sequence shown here is derived from an EMBL/GenBank/DDBJ whole genome shotgun (WGS) entry which is preliminary data.</text>
</comment>
<dbReference type="Pfam" id="PF00941">
    <property type="entry name" value="FAD_binding_5"/>
    <property type="match status" value="1"/>
</dbReference>
<keyword evidence="6" id="KW-1185">Reference proteome</keyword>
<reference evidence="5 6" key="1">
    <citation type="submission" date="2024-02" db="EMBL/GenBank/DDBJ databases">
        <authorList>
            <person name="Chen Y."/>
            <person name="Shah S."/>
            <person name="Dougan E. K."/>
            <person name="Thang M."/>
            <person name="Chan C."/>
        </authorList>
    </citation>
    <scope>NUCLEOTIDE SEQUENCE [LARGE SCALE GENOMIC DNA]</scope>
</reference>
<dbReference type="SUPFAM" id="SSF56176">
    <property type="entry name" value="FAD-binding/transporter-associated domain-like"/>
    <property type="match status" value="1"/>
</dbReference>
<dbReference type="Pfam" id="PF01799">
    <property type="entry name" value="Fer2_2"/>
    <property type="match status" value="1"/>
</dbReference>
<keyword evidence="2" id="KW-0274">FAD</keyword>
<proteinExistence type="predicted"/>
<dbReference type="PANTHER" id="PTHR45444">
    <property type="entry name" value="XANTHINE DEHYDROGENASE"/>
    <property type="match status" value="1"/>
</dbReference>
<dbReference type="InterPro" id="IPR002346">
    <property type="entry name" value="Mopterin_DH_FAD-bd"/>
</dbReference>
<evidence type="ECO:0000256" key="3">
    <source>
        <dbReference type="SAM" id="MobiDB-lite"/>
    </source>
</evidence>
<dbReference type="InterPro" id="IPR016169">
    <property type="entry name" value="FAD-bd_PCMH_sub2"/>
</dbReference>
<dbReference type="SUPFAM" id="SSF47741">
    <property type="entry name" value="CO dehydrogenase ISP C-domain like"/>
    <property type="match status" value="1"/>
</dbReference>
<dbReference type="Pfam" id="PF03450">
    <property type="entry name" value="CO_deh_flav_C"/>
    <property type="match status" value="1"/>
</dbReference>
<dbReference type="EMBL" id="CAXAMN010001780">
    <property type="protein sequence ID" value="CAK8996177.1"/>
    <property type="molecule type" value="Genomic_DNA"/>
</dbReference>
<dbReference type="InterPro" id="IPR012675">
    <property type="entry name" value="Beta-grasp_dom_sf"/>
</dbReference>
<evidence type="ECO:0000313" key="5">
    <source>
        <dbReference type="EMBL" id="CAK8996177.1"/>
    </source>
</evidence>
<dbReference type="Gene3D" id="3.30.390.50">
    <property type="entry name" value="CO dehydrogenase flavoprotein, C-terminal domain"/>
    <property type="match status" value="1"/>
</dbReference>
<dbReference type="Proteomes" id="UP001642484">
    <property type="component" value="Unassembled WGS sequence"/>
</dbReference>
<feature type="region of interest" description="Disordered" evidence="3">
    <location>
        <begin position="422"/>
        <end position="497"/>
    </location>
</feature>
<dbReference type="Gene3D" id="1.25.40.10">
    <property type="entry name" value="Tetratricopeptide repeat domain"/>
    <property type="match status" value="1"/>
</dbReference>
<evidence type="ECO:0000256" key="2">
    <source>
        <dbReference type="ARBA" id="ARBA00022827"/>
    </source>
</evidence>
<evidence type="ECO:0000313" key="6">
    <source>
        <dbReference type="Proteomes" id="UP001642484"/>
    </source>
</evidence>
<dbReference type="Gene3D" id="3.10.20.30">
    <property type="match status" value="1"/>
</dbReference>
<dbReference type="PANTHER" id="PTHR45444:SF3">
    <property type="entry name" value="XANTHINE DEHYDROGENASE"/>
    <property type="match status" value="1"/>
</dbReference>
<evidence type="ECO:0000259" key="4">
    <source>
        <dbReference type="PROSITE" id="PS51387"/>
    </source>
</evidence>
<dbReference type="SMART" id="SM01092">
    <property type="entry name" value="CO_deh_flav_C"/>
    <property type="match status" value="1"/>
</dbReference>
<organism evidence="5 6">
    <name type="scientific">Durusdinium trenchii</name>
    <dbReference type="NCBI Taxonomy" id="1381693"/>
    <lineage>
        <taxon>Eukaryota</taxon>
        <taxon>Sar</taxon>
        <taxon>Alveolata</taxon>
        <taxon>Dinophyceae</taxon>
        <taxon>Suessiales</taxon>
        <taxon>Symbiodiniaceae</taxon>
        <taxon>Durusdinium</taxon>
    </lineage>
</organism>
<dbReference type="InterPro" id="IPR011990">
    <property type="entry name" value="TPR-like_helical_dom_sf"/>
</dbReference>
<dbReference type="SUPFAM" id="SSF48452">
    <property type="entry name" value="TPR-like"/>
    <property type="match status" value="1"/>
</dbReference>
<dbReference type="InterPro" id="IPR005107">
    <property type="entry name" value="CO_DH_flav_C"/>
</dbReference>
<keyword evidence="1" id="KW-0285">Flavoprotein</keyword>
<dbReference type="Gene3D" id="1.10.150.120">
    <property type="entry name" value="[2Fe-2S]-binding domain"/>
    <property type="match status" value="1"/>
</dbReference>
<protein>
    <recommendedName>
        <fullName evidence="4">FAD-binding PCMH-type domain-containing protein</fullName>
    </recommendedName>
</protein>